<dbReference type="PROSITE" id="PS50943">
    <property type="entry name" value="HTH_CROC1"/>
    <property type="match status" value="1"/>
</dbReference>
<evidence type="ECO:0000259" key="1">
    <source>
        <dbReference type="PROSITE" id="PS50943"/>
    </source>
</evidence>
<dbReference type="RefSeq" id="WP_129887202.1">
    <property type="nucleotide sequence ID" value="NZ_CP035758.1"/>
</dbReference>
<dbReference type="SMART" id="SM00530">
    <property type="entry name" value="HTH_XRE"/>
    <property type="match status" value="1"/>
</dbReference>
<dbReference type="SUPFAM" id="SSF47413">
    <property type="entry name" value="lambda repressor-like DNA-binding domains"/>
    <property type="match status" value="1"/>
</dbReference>
<sequence length="78" mass="8803">MIRLKVKELAQQKGYSQGLLGRMANVDTKTMQKIYRNPTTAVVTTPILDRLAKALKVDVSELLESIPDEEPKEFLDNT</sequence>
<accession>A0A4P6JMB7</accession>
<dbReference type="EMBL" id="CP035758">
    <property type="protein sequence ID" value="QBD76427.1"/>
    <property type="molecule type" value="Genomic_DNA"/>
</dbReference>
<dbReference type="AlphaFoldDB" id="A0A4P6JMB7"/>
<dbReference type="InterPro" id="IPR001387">
    <property type="entry name" value="Cro/C1-type_HTH"/>
</dbReference>
<feature type="domain" description="HTH cro/C1-type" evidence="1">
    <location>
        <begin position="6"/>
        <end position="62"/>
    </location>
</feature>
<dbReference type="Pfam" id="PF13443">
    <property type="entry name" value="HTH_26"/>
    <property type="match status" value="1"/>
</dbReference>
<protein>
    <submittedName>
        <fullName evidence="2">XRE family transcriptional regulator</fullName>
    </submittedName>
</protein>
<evidence type="ECO:0000313" key="2">
    <source>
        <dbReference type="EMBL" id="QBD76427.1"/>
    </source>
</evidence>
<name>A0A4P6JMB7_KTERU</name>
<dbReference type="Gene3D" id="1.10.260.40">
    <property type="entry name" value="lambda repressor-like DNA-binding domains"/>
    <property type="match status" value="1"/>
</dbReference>
<organism evidence="2 3">
    <name type="scientific">Ktedonosporobacter rubrisoli</name>
    <dbReference type="NCBI Taxonomy" id="2509675"/>
    <lineage>
        <taxon>Bacteria</taxon>
        <taxon>Bacillati</taxon>
        <taxon>Chloroflexota</taxon>
        <taxon>Ktedonobacteria</taxon>
        <taxon>Ktedonobacterales</taxon>
        <taxon>Ktedonosporobacteraceae</taxon>
        <taxon>Ktedonosporobacter</taxon>
    </lineage>
</organism>
<dbReference type="KEGG" id="kbs:EPA93_10560"/>
<dbReference type="Proteomes" id="UP000290365">
    <property type="component" value="Chromosome"/>
</dbReference>
<gene>
    <name evidence="2" type="ORF">EPA93_10560</name>
</gene>
<reference evidence="2 3" key="1">
    <citation type="submission" date="2019-01" db="EMBL/GenBank/DDBJ databases">
        <title>Ktedonosporobacter rubrisoli SCAWS-G2.</title>
        <authorList>
            <person name="Huang Y."/>
            <person name="Yan B."/>
        </authorList>
    </citation>
    <scope>NUCLEOTIDE SEQUENCE [LARGE SCALE GENOMIC DNA]</scope>
    <source>
        <strain evidence="2 3">SCAWS-G2</strain>
    </source>
</reference>
<dbReference type="InterPro" id="IPR010982">
    <property type="entry name" value="Lambda_DNA-bd_dom_sf"/>
</dbReference>
<dbReference type="CDD" id="cd00093">
    <property type="entry name" value="HTH_XRE"/>
    <property type="match status" value="1"/>
</dbReference>
<keyword evidence="3" id="KW-1185">Reference proteome</keyword>
<dbReference type="GO" id="GO:0003677">
    <property type="term" value="F:DNA binding"/>
    <property type="evidence" value="ECO:0007669"/>
    <property type="project" value="InterPro"/>
</dbReference>
<proteinExistence type="predicted"/>
<evidence type="ECO:0000313" key="3">
    <source>
        <dbReference type="Proteomes" id="UP000290365"/>
    </source>
</evidence>